<dbReference type="EMBL" id="JBANRG010000011">
    <property type="protein sequence ID" value="KAK7462322.1"/>
    <property type="molecule type" value="Genomic_DNA"/>
</dbReference>
<keyword evidence="3" id="KW-1185">Reference proteome</keyword>
<keyword evidence="1" id="KW-0812">Transmembrane</keyword>
<gene>
    <name evidence="2" type="ORF">VKT23_007923</name>
</gene>
<dbReference type="Proteomes" id="UP001498398">
    <property type="component" value="Unassembled WGS sequence"/>
</dbReference>
<evidence type="ECO:0000313" key="3">
    <source>
        <dbReference type="Proteomes" id="UP001498398"/>
    </source>
</evidence>
<accession>A0ABR1JM27</accession>
<protein>
    <submittedName>
        <fullName evidence="2">Uncharacterized protein</fullName>
    </submittedName>
</protein>
<proteinExistence type="predicted"/>
<organism evidence="2 3">
    <name type="scientific">Marasmiellus scandens</name>
    <dbReference type="NCBI Taxonomy" id="2682957"/>
    <lineage>
        <taxon>Eukaryota</taxon>
        <taxon>Fungi</taxon>
        <taxon>Dikarya</taxon>
        <taxon>Basidiomycota</taxon>
        <taxon>Agaricomycotina</taxon>
        <taxon>Agaricomycetes</taxon>
        <taxon>Agaricomycetidae</taxon>
        <taxon>Agaricales</taxon>
        <taxon>Marasmiineae</taxon>
        <taxon>Omphalotaceae</taxon>
        <taxon>Marasmiellus</taxon>
    </lineage>
</organism>
<sequence length="294" mass="33486">MHSFLSFAALGMIPPPSRWEPDCQFFRCPLSLSGVVVADMVSCSEPVFLPGHMFTGRPNKRSGMIRWTQIEARSYMFGAIRNEPDQFTDAFLNELRARPDLFCVATRSETDPDRKIHIFGGLESATLPQVRTRRLEAPPGMLPVGGRGEWHQERTLFDILYGTKGPKPGYLVTSKEPGSFFYSKRFPVKYFVIMDAVPGRSITYLARDVAWAALRAQGLAKGNCNFWKFARAADQLKQKHTEERLTWMPKSALPKTGSMKMIAFKYYLRIYAPYFALALFAVVTFVAYKFLTYK</sequence>
<evidence type="ECO:0000256" key="1">
    <source>
        <dbReference type="SAM" id="Phobius"/>
    </source>
</evidence>
<name>A0ABR1JM27_9AGAR</name>
<keyword evidence="1" id="KW-0472">Membrane</keyword>
<comment type="caution">
    <text evidence="2">The sequence shown here is derived from an EMBL/GenBank/DDBJ whole genome shotgun (WGS) entry which is preliminary data.</text>
</comment>
<evidence type="ECO:0000313" key="2">
    <source>
        <dbReference type="EMBL" id="KAK7462322.1"/>
    </source>
</evidence>
<reference evidence="2 3" key="1">
    <citation type="submission" date="2024-01" db="EMBL/GenBank/DDBJ databases">
        <title>A draft genome for the cacao thread blight pathogen Marasmiellus scandens.</title>
        <authorList>
            <person name="Baruah I.K."/>
            <person name="Leung J."/>
            <person name="Bukari Y."/>
            <person name="Amoako-Attah I."/>
            <person name="Meinhardt L.W."/>
            <person name="Bailey B.A."/>
            <person name="Cohen S.P."/>
        </authorList>
    </citation>
    <scope>NUCLEOTIDE SEQUENCE [LARGE SCALE GENOMIC DNA]</scope>
    <source>
        <strain evidence="2 3">GH-19</strain>
    </source>
</reference>
<keyword evidence="1" id="KW-1133">Transmembrane helix</keyword>
<feature type="transmembrane region" description="Helical" evidence="1">
    <location>
        <begin position="271"/>
        <end position="291"/>
    </location>
</feature>